<evidence type="ECO:0000256" key="10">
    <source>
        <dbReference type="ARBA" id="ARBA00022777"/>
    </source>
</evidence>
<keyword evidence="10" id="KW-0418">Kinase</keyword>
<keyword evidence="7 18" id="KW-0732">Signal</keyword>
<gene>
    <name evidence="20" type="ORF">NE237_008932</name>
</gene>
<dbReference type="InterPro" id="IPR000719">
    <property type="entry name" value="Prot_kinase_dom"/>
</dbReference>
<evidence type="ECO:0000256" key="14">
    <source>
        <dbReference type="ARBA" id="ARBA00023170"/>
    </source>
</evidence>
<evidence type="ECO:0000256" key="12">
    <source>
        <dbReference type="ARBA" id="ARBA00022989"/>
    </source>
</evidence>
<evidence type="ECO:0000313" key="21">
    <source>
        <dbReference type="Proteomes" id="UP001141806"/>
    </source>
</evidence>
<dbReference type="PANTHER" id="PTHR27007">
    <property type="match status" value="1"/>
</dbReference>
<reference evidence="20" key="1">
    <citation type="journal article" date="2023" name="Plant J.">
        <title>The genome of the king protea, Protea cynaroides.</title>
        <authorList>
            <person name="Chang J."/>
            <person name="Duong T.A."/>
            <person name="Schoeman C."/>
            <person name="Ma X."/>
            <person name="Roodt D."/>
            <person name="Barker N."/>
            <person name="Li Z."/>
            <person name="Van de Peer Y."/>
            <person name="Mizrachi E."/>
        </authorList>
    </citation>
    <scope>NUCLEOTIDE SEQUENCE</scope>
    <source>
        <tissue evidence="20">Young leaves</tissue>
    </source>
</reference>
<comment type="similarity">
    <text evidence="3">In the C-terminal section; belongs to the protein kinase superfamily. Ser/Thr protein kinase family.</text>
</comment>
<keyword evidence="9 16" id="KW-0547">Nucleotide-binding</keyword>
<evidence type="ECO:0000313" key="20">
    <source>
        <dbReference type="EMBL" id="KAJ4978152.1"/>
    </source>
</evidence>
<dbReference type="PROSITE" id="PS00107">
    <property type="entry name" value="PROTEIN_KINASE_ATP"/>
    <property type="match status" value="1"/>
</dbReference>
<dbReference type="Proteomes" id="UP001141806">
    <property type="component" value="Unassembled WGS sequence"/>
</dbReference>
<feature type="domain" description="Protein kinase" evidence="19">
    <location>
        <begin position="336"/>
        <end position="615"/>
    </location>
</feature>
<comment type="caution">
    <text evidence="20">The sequence shown here is derived from an EMBL/GenBank/DDBJ whole genome shotgun (WGS) entry which is preliminary data.</text>
</comment>
<dbReference type="GO" id="GO:0005524">
    <property type="term" value="F:ATP binding"/>
    <property type="evidence" value="ECO:0007669"/>
    <property type="project" value="UniProtKB-UniRule"/>
</dbReference>
<dbReference type="AlphaFoldDB" id="A0A9Q0KWU3"/>
<evidence type="ECO:0000256" key="1">
    <source>
        <dbReference type="ARBA" id="ARBA00004251"/>
    </source>
</evidence>
<protein>
    <recommendedName>
        <fullName evidence="19">Protein kinase domain-containing protein</fullName>
    </recommendedName>
</protein>
<dbReference type="SUPFAM" id="SSF56112">
    <property type="entry name" value="Protein kinase-like (PK-like)"/>
    <property type="match status" value="1"/>
</dbReference>
<name>A0A9Q0KWU3_9MAGN</name>
<evidence type="ECO:0000256" key="4">
    <source>
        <dbReference type="ARBA" id="ARBA00022475"/>
    </source>
</evidence>
<dbReference type="SUPFAM" id="SSF49899">
    <property type="entry name" value="Concanavalin A-like lectins/glucanases"/>
    <property type="match status" value="1"/>
</dbReference>
<keyword evidence="8" id="KW-0430">Lectin</keyword>
<evidence type="ECO:0000256" key="15">
    <source>
        <dbReference type="ARBA" id="ARBA00023180"/>
    </source>
</evidence>
<sequence length="685" mass="75493">MSHLGFLNFLLLTFLQISSFFFRSTFSANSTSFNFSSFQSNTADIQFEGDAHVSGNIIQLTKNQSNIANFGRATYSKPIQLWDSTTGKLADFSTHCSFMINGSTIVNGLAFFLAPNGSTAPPNSTGGFLGLVNSTSNNATNIIAVEYDTYQNSWDPSNDHVGIDVNSIKSLQTKNWNSSMQNGNLANAWLSYSGSTYTLSLYLTYAENPVFNGETTMSITLNLMDYLTEWITIGFSAATNTSTEIQNIYSWEFSSSFDTAGTTKSSNHFEGLVIGIVVGVFVLLTVVFFVLWKRRRGRDKESTDVVLELSMDDDFQKGVGPRRFSYHELVQATENFNDKGKLGEGGFGGVYKGFLRDLNMEVAVKRVSKGSKQGVKEYVSEIKVISRLRHRNLVQLVGWCHERGELLLVYEYMQNGSLDGHIFRGTKTLLPWEIRHKIALGLASALLYLHEEGEQCVVHRDIKSSNLMLDSSFNAKLGDFGLARLVDHLLGSQTTVLAGTMGYLAPECVTTGKASKESDVYSFGIVALEIACGRKVVEHKEEPSKVALVAWVWELYGNGKLLTAVDPRLEMDFNEEQIERLMVVGLWCAHLDPNLRPSIRQAINVLNFEAVMPNLPSKMTVPSYISPLLDLSYIDSTNAAAAAARDQTQNSTSTYTTDSSMQTMSSLASSSSSSTLFIGAGKSNI</sequence>
<dbReference type="GO" id="GO:0030246">
    <property type="term" value="F:carbohydrate binding"/>
    <property type="evidence" value="ECO:0007669"/>
    <property type="project" value="UniProtKB-KW"/>
</dbReference>
<dbReference type="PROSITE" id="PS50011">
    <property type="entry name" value="PROTEIN_KINASE_DOM"/>
    <property type="match status" value="1"/>
</dbReference>
<feature type="chain" id="PRO_5040204643" description="Protein kinase domain-containing protein" evidence="18">
    <location>
        <begin position="28"/>
        <end position="685"/>
    </location>
</feature>
<dbReference type="FunFam" id="1.10.510.10:FF:000240">
    <property type="entry name" value="Lectin-domain containing receptor kinase A4.3"/>
    <property type="match status" value="1"/>
</dbReference>
<keyword evidence="11 16" id="KW-0067">ATP-binding</keyword>
<dbReference type="SMART" id="SM00220">
    <property type="entry name" value="S_TKc"/>
    <property type="match status" value="1"/>
</dbReference>
<proteinExistence type="inferred from homology"/>
<evidence type="ECO:0000256" key="18">
    <source>
        <dbReference type="SAM" id="SignalP"/>
    </source>
</evidence>
<feature type="binding site" evidence="16">
    <location>
        <position position="365"/>
    </location>
    <ligand>
        <name>ATP</name>
        <dbReference type="ChEBI" id="CHEBI:30616"/>
    </ligand>
</feature>
<keyword evidence="6 17" id="KW-0812">Transmembrane</keyword>
<dbReference type="Gene3D" id="2.60.120.200">
    <property type="match status" value="1"/>
</dbReference>
<dbReference type="Gene3D" id="3.30.200.20">
    <property type="entry name" value="Phosphorylase Kinase, domain 1"/>
    <property type="match status" value="1"/>
</dbReference>
<evidence type="ECO:0000256" key="7">
    <source>
        <dbReference type="ARBA" id="ARBA00022729"/>
    </source>
</evidence>
<evidence type="ECO:0000256" key="5">
    <source>
        <dbReference type="ARBA" id="ARBA00022679"/>
    </source>
</evidence>
<dbReference type="InterPro" id="IPR011009">
    <property type="entry name" value="Kinase-like_dom_sf"/>
</dbReference>
<keyword evidence="14" id="KW-0675">Receptor</keyword>
<dbReference type="FunFam" id="3.30.200.20:FF:000168">
    <property type="entry name" value="L-type lectin-domain containing receptor kinase IX.1"/>
    <property type="match status" value="1"/>
</dbReference>
<dbReference type="OrthoDB" id="2014828at2759"/>
<evidence type="ECO:0000259" key="19">
    <source>
        <dbReference type="PROSITE" id="PS50011"/>
    </source>
</evidence>
<evidence type="ECO:0000256" key="11">
    <source>
        <dbReference type="ARBA" id="ARBA00022840"/>
    </source>
</evidence>
<feature type="transmembrane region" description="Helical" evidence="17">
    <location>
        <begin position="272"/>
        <end position="292"/>
    </location>
</feature>
<dbReference type="GO" id="GO:0002229">
    <property type="term" value="P:defense response to oomycetes"/>
    <property type="evidence" value="ECO:0007669"/>
    <property type="project" value="UniProtKB-ARBA"/>
</dbReference>
<evidence type="ECO:0000256" key="2">
    <source>
        <dbReference type="ARBA" id="ARBA00008536"/>
    </source>
</evidence>
<dbReference type="Pfam" id="PF00139">
    <property type="entry name" value="Lectin_legB"/>
    <property type="match status" value="1"/>
</dbReference>
<keyword evidence="12 17" id="KW-1133">Transmembrane helix</keyword>
<dbReference type="CDD" id="cd06899">
    <property type="entry name" value="lectin_legume_LecRK_Arcelin_ConA"/>
    <property type="match status" value="1"/>
</dbReference>
<evidence type="ECO:0000256" key="16">
    <source>
        <dbReference type="PROSITE-ProRule" id="PRU10141"/>
    </source>
</evidence>
<evidence type="ECO:0000256" key="3">
    <source>
        <dbReference type="ARBA" id="ARBA00010217"/>
    </source>
</evidence>
<keyword evidence="15" id="KW-0325">Glycoprotein</keyword>
<dbReference type="GO" id="GO:0005886">
    <property type="term" value="C:plasma membrane"/>
    <property type="evidence" value="ECO:0007669"/>
    <property type="project" value="UniProtKB-SubCell"/>
</dbReference>
<keyword evidence="4" id="KW-1003">Cell membrane</keyword>
<feature type="signal peptide" evidence="18">
    <location>
        <begin position="1"/>
        <end position="27"/>
    </location>
</feature>
<dbReference type="InterPro" id="IPR013320">
    <property type="entry name" value="ConA-like_dom_sf"/>
</dbReference>
<comment type="subcellular location">
    <subcellularLocation>
        <location evidence="1">Cell membrane</location>
        <topology evidence="1">Single-pass type I membrane protein</topology>
    </subcellularLocation>
</comment>
<keyword evidence="5" id="KW-0808">Transferase</keyword>
<evidence type="ECO:0000256" key="8">
    <source>
        <dbReference type="ARBA" id="ARBA00022734"/>
    </source>
</evidence>
<evidence type="ECO:0000256" key="17">
    <source>
        <dbReference type="SAM" id="Phobius"/>
    </source>
</evidence>
<dbReference type="PROSITE" id="PS00108">
    <property type="entry name" value="PROTEIN_KINASE_ST"/>
    <property type="match status" value="1"/>
</dbReference>
<evidence type="ECO:0000256" key="13">
    <source>
        <dbReference type="ARBA" id="ARBA00023136"/>
    </source>
</evidence>
<dbReference type="GO" id="GO:0004672">
    <property type="term" value="F:protein kinase activity"/>
    <property type="evidence" value="ECO:0007669"/>
    <property type="project" value="InterPro"/>
</dbReference>
<dbReference type="Gene3D" id="1.10.510.10">
    <property type="entry name" value="Transferase(Phosphotransferase) domain 1"/>
    <property type="match status" value="1"/>
</dbReference>
<comment type="similarity">
    <text evidence="2">In the N-terminal section; belongs to the leguminous lectin family.</text>
</comment>
<accession>A0A9Q0KWU3</accession>
<dbReference type="EMBL" id="JAMYWD010000002">
    <property type="protein sequence ID" value="KAJ4978152.1"/>
    <property type="molecule type" value="Genomic_DNA"/>
</dbReference>
<evidence type="ECO:0000256" key="6">
    <source>
        <dbReference type="ARBA" id="ARBA00022692"/>
    </source>
</evidence>
<keyword evidence="21" id="KW-1185">Reference proteome</keyword>
<keyword evidence="13 17" id="KW-0472">Membrane</keyword>
<dbReference type="Pfam" id="PF00069">
    <property type="entry name" value="Pkinase"/>
    <property type="match status" value="1"/>
</dbReference>
<dbReference type="InterPro" id="IPR017441">
    <property type="entry name" value="Protein_kinase_ATP_BS"/>
</dbReference>
<organism evidence="20 21">
    <name type="scientific">Protea cynaroides</name>
    <dbReference type="NCBI Taxonomy" id="273540"/>
    <lineage>
        <taxon>Eukaryota</taxon>
        <taxon>Viridiplantae</taxon>
        <taxon>Streptophyta</taxon>
        <taxon>Embryophyta</taxon>
        <taxon>Tracheophyta</taxon>
        <taxon>Spermatophyta</taxon>
        <taxon>Magnoliopsida</taxon>
        <taxon>Proteales</taxon>
        <taxon>Proteaceae</taxon>
        <taxon>Protea</taxon>
    </lineage>
</organism>
<dbReference type="InterPro" id="IPR001220">
    <property type="entry name" value="Legume_lectin_dom"/>
</dbReference>
<evidence type="ECO:0000256" key="9">
    <source>
        <dbReference type="ARBA" id="ARBA00022741"/>
    </source>
</evidence>
<dbReference type="InterPro" id="IPR008271">
    <property type="entry name" value="Ser/Thr_kinase_AS"/>
</dbReference>
<dbReference type="InterPro" id="IPR050528">
    <property type="entry name" value="L-type_Lectin-RKs"/>
</dbReference>